<organism evidence="1 2">
    <name type="scientific">Striga asiatica</name>
    <name type="common">Asiatic witchweed</name>
    <name type="synonym">Buchnera asiatica</name>
    <dbReference type="NCBI Taxonomy" id="4170"/>
    <lineage>
        <taxon>Eukaryota</taxon>
        <taxon>Viridiplantae</taxon>
        <taxon>Streptophyta</taxon>
        <taxon>Embryophyta</taxon>
        <taxon>Tracheophyta</taxon>
        <taxon>Spermatophyta</taxon>
        <taxon>Magnoliopsida</taxon>
        <taxon>eudicotyledons</taxon>
        <taxon>Gunneridae</taxon>
        <taxon>Pentapetalae</taxon>
        <taxon>asterids</taxon>
        <taxon>lamiids</taxon>
        <taxon>Lamiales</taxon>
        <taxon>Orobanchaceae</taxon>
        <taxon>Buchnereae</taxon>
        <taxon>Striga</taxon>
    </lineage>
</organism>
<evidence type="ECO:0000313" key="1">
    <source>
        <dbReference type="EMBL" id="GER52308.1"/>
    </source>
</evidence>
<dbReference type="Gene3D" id="2.30.110.10">
    <property type="entry name" value="Electron Transport, Fmn-binding Protein, Chain A"/>
    <property type="match status" value="1"/>
</dbReference>
<dbReference type="AlphaFoldDB" id="A0A5A7R4E9"/>
<keyword evidence="2" id="KW-1185">Reference proteome</keyword>
<gene>
    <name evidence="1" type="ORF">STAS_29756</name>
</gene>
<dbReference type="InterPro" id="IPR012349">
    <property type="entry name" value="Split_barrel_FMN-bd"/>
</dbReference>
<proteinExistence type="predicted"/>
<protein>
    <submittedName>
        <fullName evidence="1">Peptidyl-tRNA hydrolase</fullName>
    </submittedName>
</protein>
<dbReference type="PANTHER" id="PTHR13343:SF22">
    <property type="entry name" value="GLUTAMYL-TRNA REDUCTASE-BINDING PROTEIN, CHLOROPLASTIC"/>
    <property type="match status" value="1"/>
</dbReference>
<reference evidence="2" key="1">
    <citation type="journal article" date="2019" name="Curr. Biol.">
        <title>Genome Sequence of Striga asiatica Provides Insight into the Evolution of Plant Parasitism.</title>
        <authorList>
            <person name="Yoshida S."/>
            <person name="Kim S."/>
            <person name="Wafula E.K."/>
            <person name="Tanskanen J."/>
            <person name="Kim Y.M."/>
            <person name="Honaas L."/>
            <person name="Yang Z."/>
            <person name="Spallek T."/>
            <person name="Conn C.E."/>
            <person name="Ichihashi Y."/>
            <person name="Cheong K."/>
            <person name="Cui S."/>
            <person name="Der J.P."/>
            <person name="Gundlach H."/>
            <person name="Jiao Y."/>
            <person name="Hori C."/>
            <person name="Ishida J.K."/>
            <person name="Kasahara H."/>
            <person name="Kiba T."/>
            <person name="Kim M.S."/>
            <person name="Koo N."/>
            <person name="Laohavisit A."/>
            <person name="Lee Y.H."/>
            <person name="Lumba S."/>
            <person name="McCourt P."/>
            <person name="Mortimer J.C."/>
            <person name="Mutuku J.M."/>
            <person name="Nomura T."/>
            <person name="Sasaki-Sekimoto Y."/>
            <person name="Seto Y."/>
            <person name="Wang Y."/>
            <person name="Wakatake T."/>
            <person name="Sakakibara H."/>
            <person name="Demura T."/>
            <person name="Yamaguchi S."/>
            <person name="Yoneyama K."/>
            <person name="Manabe R.I."/>
            <person name="Nelson D.C."/>
            <person name="Schulman A.H."/>
            <person name="Timko M.P."/>
            <person name="dePamphilis C.W."/>
            <person name="Choi D."/>
            <person name="Shirasu K."/>
        </authorList>
    </citation>
    <scope>NUCLEOTIDE SEQUENCE [LARGE SCALE GENOMIC DNA]</scope>
    <source>
        <strain evidence="2">cv. UVA1</strain>
    </source>
</reference>
<dbReference type="Proteomes" id="UP000325081">
    <property type="component" value="Unassembled WGS sequence"/>
</dbReference>
<name>A0A5A7R4E9_STRAF</name>
<dbReference type="GO" id="GO:0016787">
    <property type="term" value="F:hydrolase activity"/>
    <property type="evidence" value="ECO:0007669"/>
    <property type="project" value="UniProtKB-KW"/>
</dbReference>
<sequence length="202" mass="22800">MPQRQPRLDSADKNEPFPAEVSRTIVELSSVGTLSTLTQDGSPLGYGVRFAVDVNGIPVSCFNEFDVQFSPIIGNQLDQSGMRTPQCTIQGNLEKPVDRMALKRSCSAWKKRFKEDVEESCIHVIDVERILRIEDYAQLNEVGRVTVQIQDDVWVSSSEYGSAKPDPPSDCRKNLLMRSTPTTKKMFTRFCNIYVDLDFQVT</sequence>
<dbReference type="GO" id="GO:0009507">
    <property type="term" value="C:chloroplast"/>
    <property type="evidence" value="ECO:0007669"/>
    <property type="project" value="TreeGrafter"/>
</dbReference>
<keyword evidence="1" id="KW-0378">Hydrolase</keyword>
<dbReference type="PANTHER" id="PTHR13343">
    <property type="entry name" value="CREG1 PROTEIN"/>
    <property type="match status" value="1"/>
</dbReference>
<evidence type="ECO:0000313" key="2">
    <source>
        <dbReference type="Proteomes" id="UP000325081"/>
    </source>
</evidence>
<dbReference type="OrthoDB" id="2138282at2759"/>
<accession>A0A5A7R4E9</accession>
<dbReference type="SUPFAM" id="SSF50475">
    <property type="entry name" value="FMN-binding split barrel"/>
    <property type="match status" value="1"/>
</dbReference>
<dbReference type="EMBL" id="BKCP01010292">
    <property type="protein sequence ID" value="GER52308.1"/>
    <property type="molecule type" value="Genomic_DNA"/>
</dbReference>
<comment type="caution">
    <text evidence="1">The sequence shown here is derived from an EMBL/GenBank/DDBJ whole genome shotgun (WGS) entry which is preliminary data.</text>
</comment>